<dbReference type="InterPro" id="IPR010730">
    <property type="entry name" value="HET"/>
</dbReference>
<dbReference type="InterPro" id="IPR052895">
    <property type="entry name" value="HetReg/Transcr_Mod"/>
</dbReference>
<name>A0ABQ8GAJ6_9PEZI</name>
<feature type="compositionally biased region" description="Polar residues" evidence="1">
    <location>
        <begin position="113"/>
        <end position="130"/>
    </location>
</feature>
<feature type="compositionally biased region" description="Basic residues" evidence="1">
    <location>
        <begin position="101"/>
        <end position="112"/>
    </location>
</feature>
<feature type="domain" description="Heterokaryon incompatibility" evidence="2">
    <location>
        <begin position="176"/>
        <end position="331"/>
    </location>
</feature>
<dbReference type="Proteomes" id="UP000774617">
    <property type="component" value="Unassembled WGS sequence"/>
</dbReference>
<dbReference type="PANTHER" id="PTHR24148:SF64">
    <property type="entry name" value="HETEROKARYON INCOMPATIBILITY DOMAIN-CONTAINING PROTEIN"/>
    <property type="match status" value="1"/>
</dbReference>
<accession>A0ABQ8GAJ6</accession>
<evidence type="ECO:0000259" key="2">
    <source>
        <dbReference type="Pfam" id="PF06985"/>
    </source>
</evidence>
<organism evidence="3 4">
    <name type="scientific">Macrophomina phaseolina</name>
    <dbReference type="NCBI Taxonomy" id="35725"/>
    <lineage>
        <taxon>Eukaryota</taxon>
        <taxon>Fungi</taxon>
        <taxon>Dikarya</taxon>
        <taxon>Ascomycota</taxon>
        <taxon>Pezizomycotina</taxon>
        <taxon>Dothideomycetes</taxon>
        <taxon>Dothideomycetes incertae sedis</taxon>
        <taxon>Botryosphaeriales</taxon>
        <taxon>Botryosphaeriaceae</taxon>
        <taxon>Macrophomina</taxon>
    </lineage>
</organism>
<dbReference type="EMBL" id="JAGTJR010000013">
    <property type="protein sequence ID" value="KAH7050135.1"/>
    <property type="molecule type" value="Genomic_DNA"/>
</dbReference>
<gene>
    <name evidence="3" type="ORF">B0J12DRAFT_663310</name>
</gene>
<evidence type="ECO:0000256" key="1">
    <source>
        <dbReference type="SAM" id="MobiDB-lite"/>
    </source>
</evidence>
<dbReference type="Pfam" id="PF06985">
    <property type="entry name" value="HET"/>
    <property type="match status" value="1"/>
</dbReference>
<proteinExistence type="predicted"/>
<evidence type="ECO:0000313" key="4">
    <source>
        <dbReference type="Proteomes" id="UP000774617"/>
    </source>
</evidence>
<evidence type="ECO:0000313" key="3">
    <source>
        <dbReference type="EMBL" id="KAH7050135.1"/>
    </source>
</evidence>
<feature type="region of interest" description="Disordered" evidence="1">
    <location>
        <begin position="96"/>
        <end position="131"/>
    </location>
</feature>
<reference evidence="3 4" key="1">
    <citation type="journal article" date="2021" name="Nat. Commun.">
        <title>Genetic determinants of endophytism in the Arabidopsis root mycobiome.</title>
        <authorList>
            <person name="Mesny F."/>
            <person name="Miyauchi S."/>
            <person name="Thiergart T."/>
            <person name="Pickel B."/>
            <person name="Atanasova L."/>
            <person name="Karlsson M."/>
            <person name="Huettel B."/>
            <person name="Barry K.W."/>
            <person name="Haridas S."/>
            <person name="Chen C."/>
            <person name="Bauer D."/>
            <person name="Andreopoulos W."/>
            <person name="Pangilinan J."/>
            <person name="LaButti K."/>
            <person name="Riley R."/>
            <person name="Lipzen A."/>
            <person name="Clum A."/>
            <person name="Drula E."/>
            <person name="Henrissat B."/>
            <person name="Kohler A."/>
            <person name="Grigoriev I.V."/>
            <person name="Martin F.M."/>
            <person name="Hacquard S."/>
        </authorList>
    </citation>
    <scope>NUCLEOTIDE SEQUENCE [LARGE SCALE GENOMIC DNA]</scope>
    <source>
        <strain evidence="3 4">MPI-SDFR-AT-0080</strain>
    </source>
</reference>
<dbReference type="PANTHER" id="PTHR24148">
    <property type="entry name" value="ANKYRIN REPEAT DOMAIN-CONTAINING PROTEIN 39 HOMOLOG-RELATED"/>
    <property type="match status" value="1"/>
</dbReference>
<protein>
    <submittedName>
        <fullName evidence="3">Heterokaryon incompatibility protein-domain-containing protein</fullName>
    </submittedName>
</protein>
<sequence length="705" mass="79584">MPSVNRFSQDRVVFPAQLGIAMKNPFRRLGRLVFPSSTWSRPHRRDRYATTIGHEEAYDYEPVDSHTASGNDDEANWLDEELDGLSIIVETGKTGFDERKAARRERQTRRTRSVQSTHARPQSGTLSDVSGFSGFPSHARIEDDEIRLLRLFLANGRSDQLCCTVITARRTQAPAYEALSYEWGSTERPKSIIMNGSRVQIGRNLWDALHAIVSDAKECAPVLWVDALCIDQFNNIEKFQQVAQMSPIYREARRVNCWIGNADSDSDAAITFLNSAARFLDSLDPWRTDLNQQCISLAEWIVGNRNFHLVDAVHDLLIGRSYWGRMWIRQEIILAKDVAIYCGSEKMHWSESIQVCTVFRKMLGIPGMQQRMSAFTRFRGFERSRVDVGYQKDGMWLLKELGSSRPSFSTDPRDKVFGLLGMFQQRPPSDAYRLQPNYGLNFSEVCLEVFRYCVFAESGAPRGEQCLNILCSSRPSLSNTAFPSWLADWSAHKTPKPIHTVSTWELPGYARASNDEPANAKLSPDGRRLKCKGLRIGRVRNVGRSEKGMTRAALASMIKNWAKIARNHDGRQPDSQRFTPILFLRTARTPSPLVREQITQLLSGSEGSDSFEICYELLKRLAVLSGSSEVFAISEVGEYLLVPAEARSGDILAVIYGCDGPVLLRERQGSGYTFVGGCYIEGSMYGEAVERQRSGIYRSHTFELV</sequence>
<comment type="caution">
    <text evidence="3">The sequence shown here is derived from an EMBL/GenBank/DDBJ whole genome shotgun (WGS) entry which is preliminary data.</text>
</comment>
<keyword evidence="4" id="KW-1185">Reference proteome</keyword>